<dbReference type="OrthoDB" id="63514at2759"/>
<dbReference type="PANTHER" id="PTHR12393">
    <property type="entry name" value="SPHINGOMYELIN PHOSPHODIESTERASE RELATED"/>
    <property type="match status" value="1"/>
</dbReference>
<dbReference type="GO" id="GO:0046513">
    <property type="term" value="P:ceramide biosynthetic process"/>
    <property type="evidence" value="ECO:0007669"/>
    <property type="project" value="TreeGrafter"/>
</dbReference>
<proteinExistence type="predicted"/>
<dbReference type="GO" id="GO:0016020">
    <property type="term" value="C:membrane"/>
    <property type="evidence" value="ECO:0007669"/>
    <property type="project" value="TreeGrafter"/>
</dbReference>
<dbReference type="PANTHER" id="PTHR12393:SF6">
    <property type="entry name" value="SPHINGOMYELIN PHOSPHODIESTERASE 2"/>
    <property type="match status" value="1"/>
</dbReference>
<dbReference type="GO" id="GO:0005783">
    <property type="term" value="C:endoplasmic reticulum"/>
    <property type="evidence" value="ECO:0007669"/>
    <property type="project" value="TreeGrafter"/>
</dbReference>
<reference evidence="1" key="1">
    <citation type="journal article" date="2020" name="bioRxiv">
        <title>Comparative genomics of Chlamydomonas.</title>
        <authorList>
            <person name="Craig R.J."/>
            <person name="Hasan A.R."/>
            <person name="Ness R.W."/>
            <person name="Keightley P.D."/>
        </authorList>
    </citation>
    <scope>NUCLEOTIDE SEQUENCE</scope>
    <source>
        <strain evidence="1">CCAP 11/173</strain>
    </source>
</reference>
<keyword evidence="2" id="KW-1185">Reference proteome</keyword>
<evidence type="ECO:0000313" key="1">
    <source>
        <dbReference type="EMBL" id="KAG2453245.1"/>
    </source>
</evidence>
<dbReference type="InterPro" id="IPR036770">
    <property type="entry name" value="Ankyrin_rpt-contain_sf"/>
</dbReference>
<name>A0A836BBU0_9CHLO</name>
<dbReference type="SUPFAM" id="SSF48403">
    <property type="entry name" value="Ankyrin repeat"/>
    <property type="match status" value="1"/>
</dbReference>
<dbReference type="GO" id="GO:0071944">
    <property type="term" value="C:cell periphery"/>
    <property type="evidence" value="ECO:0007669"/>
    <property type="project" value="TreeGrafter"/>
</dbReference>
<dbReference type="GO" id="GO:0004620">
    <property type="term" value="F:phospholipase activity"/>
    <property type="evidence" value="ECO:0007669"/>
    <property type="project" value="TreeGrafter"/>
</dbReference>
<dbReference type="Gene3D" id="1.25.40.20">
    <property type="entry name" value="Ankyrin repeat-containing domain"/>
    <property type="match status" value="1"/>
</dbReference>
<sequence>MAQKATISSAPAGWNSLTPELVRKIASFAHPNDCAASLKLLNSETAAALRDTYKGFTLGVSKQDWSEPHRAVQPWPGQLFVAHWGRPEPWHALTLPQRERLLCLAASSGHVPSLEAALVHSGCALKPDVLTAAAASGSLLCCARLLGEGCSCSEACFAVAAEAGHLPALELLLEAVRSSRLKPESVTAAAMGACRGGRLDLVSWLQHEHGYSPRYLDLVRLAAASGKAAAFEALLPMCPQLALVAEPGLEQPERRVSGYGWQLGQHPQAEEAARREEQRQRQVRWDVLQALVQGCPVEVLQRHYDRLWRWRWQRAAAAPSAAAAAVAAVAAGAVAGGPAASSNSSSSSRNEVEGEFAAEDGHRDLALGRLLGAAIASPTPCWAAKVDFLLSAWGPTVAGQVLRGERGQRDTWACVVSSLQPEPALDLLPRLQRLRSLGAVLDAGTAARLARGGHAETLAWLWDDECGVAPSDVDLGGRQLTQVFATRGGAGGRLALLQLLQDRGAAVYGASHVASEAVHLPSEPALCWLAEQVPAAPPPERGGYSSDDNECWSRAFAAAARKGASLDTLQLLRRRGASTHLAMAAAGGSLAVMEWVAVERVAETDGRQLLPLHRTDVRAVIDSGNAATLEWLWRRGLVRPATLPSLAHVCGELAPHRFWRLQLWTRVQLLPAAAGSAATAATIAAEQSLQSAVAAASGSAVASAATSCVAALWTAVREELGYAAKERAQGREEDCGDSSRPARYEDTLMLPHQLAWFERESCTRAVGALAVEG</sequence>
<dbReference type="Proteomes" id="UP000613740">
    <property type="component" value="Unassembled WGS sequence"/>
</dbReference>
<organism evidence="1 2">
    <name type="scientific">Chlamydomonas schloesseri</name>
    <dbReference type="NCBI Taxonomy" id="2026947"/>
    <lineage>
        <taxon>Eukaryota</taxon>
        <taxon>Viridiplantae</taxon>
        <taxon>Chlorophyta</taxon>
        <taxon>core chlorophytes</taxon>
        <taxon>Chlorophyceae</taxon>
        <taxon>CS clade</taxon>
        <taxon>Chlamydomonadales</taxon>
        <taxon>Chlamydomonadaceae</taxon>
        <taxon>Chlamydomonas</taxon>
    </lineage>
</organism>
<gene>
    <name evidence="1" type="ORF">HYH02_002568</name>
</gene>
<evidence type="ECO:0000313" key="2">
    <source>
        <dbReference type="Proteomes" id="UP000613740"/>
    </source>
</evidence>
<dbReference type="GO" id="GO:0030149">
    <property type="term" value="P:sphingolipid catabolic process"/>
    <property type="evidence" value="ECO:0007669"/>
    <property type="project" value="TreeGrafter"/>
</dbReference>
<protein>
    <recommendedName>
        <fullName evidence="3">Ankyrin repeat domain-containing protein</fullName>
    </recommendedName>
</protein>
<evidence type="ECO:0008006" key="3">
    <source>
        <dbReference type="Google" id="ProtNLM"/>
    </source>
</evidence>
<dbReference type="AlphaFoldDB" id="A0A836BBU0"/>
<comment type="caution">
    <text evidence="1">The sequence shown here is derived from an EMBL/GenBank/DDBJ whole genome shotgun (WGS) entry which is preliminary data.</text>
</comment>
<dbReference type="EMBL" id="JAEHOD010000004">
    <property type="protein sequence ID" value="KAG2453245.1"/>
    <property type="molecule type" value="Genomic_DNA"/>
</dbReference>
<accession>A0A836BBU0</accession>